<dbReference type="InterPro" id="IPR011528">
    <property type="entry name" value="NERD"/>
</dbReference>
<evidence type="ECO:0000259" key="1">
    <source>
        <dbReference type="PROSITE" id="PS50965"/>
    </source>
</evidence>
<dbReference type="EMBL" id="BAABAE010000001">
    <property type="protein sequence ID" value="GAA3727820.1"/>
    <property type="molecule type" value="Genomic_DNA"/>
</dbReference>
<keyword evidence="3" id="KW-1185">Reference proteome</keyword>
<gene>
    <name evidence="2" type="ORF">GCM10022239_00810</name>
</gene>
<feature type="domain" description="NERD" evidence="1">
    <location>
        <begin position="53"/>
        <end position="160"/>
    </location>
</feature>
<dbReference type="PROSITE" id="PS50965">
    <property type="entry name" value="NERD"/>
    <property type="match status" value="1"/>
</dbReference>
<evidence type="ECO:0000313" key="3">
    <source>
        <dbReference type="Proteomes" id="UP001501004"/>
    </source>
</evidence>
<organism evidence="2 3">
    <name type="scientific">Leifsonella bigeumensis</name>
    <dbReference type="NCBI Taxonomy" id="433643"/>
    <lineage>
        <taxon>Bacteria</taxon>
        <taxon>Bacillati</taxon>
        <taxon>Actinomycetota</taxon>
        <taxon>Actinomycetes</taxon>
        <taxon>Micrococcales</taxon>
        <taxon>Microbacteriaceae</taxon>
        <taxon>Leifsonella</taxon>
    </lineage>
</organism>
<protein>
    <recommendedName>
        <fullName evidence="1">NERD domain-containing protein</fullName>
    </recommendedName>
</protein>
<dbReference type="RefSeq" id="WP_344752609.1">
    <property type="nucleotide sequence ID" value="NZ_BAABAE010000001.1"/>
</dbReference>
<dbReference type="Pfam" id="PF08378">
    <property type="entry name" value="NERD"/>
    <property type="match status" value="1"/>
</dbReference>
<comment type="caution">
    <text evidence="2">The sequence shown here is derived from an EMBL/GenBank/DDBJ whole genome shotgun (WGS) entry which is preliminary data.</text>
</comment>
<evidence type="ECO:0000313" key="2">
    <source>
        <dbReference type="EMBL" id="GAA3727820.1"/>
    </source>
</evidence>
<reference evidence="3" key="1">
    <citation type="journal article" date="2019" name="Int. J. Syst. Evol. Microbiol.">
        <title>The Global Catalogue of Microorganisms (GCM) 10K type strain sequencing project: providing services to taxonomists for standard genome sequencing and annotation.</title>
        <authorList>
            <consortium name="The Broad Institute Genomics Platform"/>
            <consortium name="The Broad Institute Genome Sequencing Center for Infectious Disease"/>
            <person name="Wu L."/>
            <person name="Ma J."/>
        </authorList>
    </citation>
    <scope>NUCLEOTIDE SEQUENCE [LARGE SCALE GENOMIC DNA]</scope>
    <source>
        <strain evidence="3">JCM 16949</strain>
    </source>
</reference>
<proteinExistence type="predicted"/>
<dbReference type="Proteomes" id="UP001501004">
    <property type="component" value="Unassembled WGS sequence"/>
</dbReference>
<name>A0ABP7F1Q2_9MICO</name>
<accession>A0ABP7F1Q2</accession>
<sequence>MTNGDSSAGASARREYDRRKAKDEAKIRANWGRFGNIAVALTPERTSTRVWSTGADGEARVGARLDSIASDSIRVLHDRRIPRTKANIDHLAVTPSGVWVIDAKKYSGAPSLRVEGGFLRPRVEKLIVGGRDRSKLVDGVLWQIERVREVVPDVPVRGILCFVESDWPLLAGPFRVNGVEVLWPKKLAGRLKESAAGQVDVAAVAELLAVRFRVA</sequence>